<evidence type="ECO:0000256" key="11">
    <source>
        <dbReference type="ARBA" id="ARBA00022989"/>
    </source>
</evidence>
<evidence type="ECO:0000256" key="2">
    <source>
        <dbReference type="ARBA" id="ARBA00004651"/>
    </source>
</evidence>
<dbReference type="SUPFAM" id="SSF55785">
    <property type="entry name" value="PYP-like sensor domain (PAS domain)"/>
    <property type="match status" value="1"/>
</dbReference>
<dbReference type="InterPro" id="IPR005467">
    <property type="entry name" value="His_kinase_dom"/>
</dbReference>
<feature type="transmembrane region" description="Helical" evidence="14">
    <location>
        <begin position="178"/>
        <end position="199"/>
    </location>
</feature>
<dbReference type="Proteomes" id="UP001418796">
    <property type="component" value="Unassembled WGS sequence"/>
</dbReference>
<proteinExistence type="predicted"/>
<evidence type="ECO:0000259" key="15">
    <source>
        <dbReference type="PROSITE" id="PS50109"/>
    </source>
</evidence>
<evidence type="ECO:0000256" key="1">
    <source>
        <dbReference type="ARBA" id="ARBA00000085"/>
    </source>
</evidence>
<dbReference type="SUPFAM" id="SSF55874">
    <property type="entry name" value="ATPase domain of HSP90 chaperone/DNA topoisomerase II/histidine kinase"/>
    <property type="match status" value="1"/>
</dbReference>
<dbReference type="InterPro" id="IPR039506">
    <property type="entry name" value="SPOB_a"/>
</dbReference>
<dbReference type="InterPro" id="IPR003594">
    <property type="entry name" value="HATPase_dom"/>
</dbReference>
<dbReference type="Gene3D" id="1.10.287.130">
    <property type="match status" value="1"/>
</dbReference>
<evidence type="ECO:0000256" key="10">
    <source>
        <dbReference type="ARBA" id="ARBA00022840"/>
    </source>
</evidence>
<keyword evidence="6 16" id="KW-0808">Transferase</keyword>
<dbReference type="InterPro" id="IPR013767">
    <property type="entry name" value="PAS_fold"/>
</dbReference>
<dbReference type="SUPFAM" id="SSF103190">
    <property type="entry name" value="Sensory domain-like"/>
    <property type="match status" value="1"/>
</dbReference>
<evidence type="ECO:0000256" key="12">
    <source>
        <dbReference type="ARBA" id="ARBA00023012"/>
    </source>
</evidence>
<keyword evidence="10" id="KW-0067">ATP-binding</keyword>
<comment type="caution">
    <text evidence="16">The sequence shown here is derived from an EMBL/GenBank/DDBJ whole genome shotgun (WGS) entry which is preliminary data.</text>
</comment>
<evidence type="ECO:0000256" key="14">
    <source>
        <dbReference type="SAM" id="Phobius"/>
    </source>
</evidence>
<dbReference type="EMBL" id="JBCITK010000001">
    <property type="protein sequence ID" value="MEN0645122.1"/>
    <property type="molecule type" value="Genomic_DNA"/>
</dbReference>
<protein>
    <recommendedName>
        <fullName evidence="3">histidine kinase</fullName>
        <ecNumber evidence="3">2.7.13.3</ecNumber>
    </recommendedName>
</protein>
<dbReference type="InterPro" id="IPR016120">
    <property type="entry name" value="Sig_transdc_His_kin_SpoOB"/>
</dbReference>
<reference evidence="16 17" key="1">
    <citation type="submission" date="2024-03" db="EMBL/GenBank/DDBJ databases">
        <title>Bacilli Hybrid Assemblies.</title>
        <authorList>
            <person name="Kovac J."/>
        </authorList>
    </citation>
    <scope>NUCLEOTIDE SEQUENCE [LARGE SCALE GENOMIC DNA]</scope>
    <source>
        <strain evidence="16 17">FSL R7-0666</strain>
    </source>
</reference>
<keyword evidence="17" id="KW-1185">Reference proteome</keyword>
<dbReference type="NCBIfam" id="NF008298">
    <property type="entry name" value="PRK11086.1"/>
    <property type="match status" value="1"/>
</dbReference>
<keyword evidence="11 14" id="KW-1133">Transmembrane helix</keyword>
<feature type="domain" description="Histidine kinase" evidence="15">
    <location>
        <begin position="431"/>
        <end position="534"/>
    </location>
</feature>
<keyword evidence="4" id="KW-1003">Cell membrane</keyword>
<evidence type="ECO:0000256" key="3">
    <source>
        <dbReference type="ARBA" id="ARBA00012438"/>
    </source>
</evidence>
<keyword evidence="12" id="KW-0902">Two-component regulatory system</keyword>
<dbReference type="InterPro" id="IPR029151">
    <property type="entry name" value="Sensor-like_sf"/>
</dbReference>
<evidence type="ECO:0000256" key="7">
    <source>
        <dbReference type="ARBA" id="ARBA00022692"/>
    </source>
</evidence>
<keyword evidence="5" id="KW-0597">Phosphoprotein</keyword>
<keyword evidence="13 14" id="KW-0472">Membrane</keyword>
<dbReference type="RefSeq" id="WP_343131721.1">
    <property type="nucleotide sequence ID" value="NZ_JBCITK010000001.1"/>
</dbReference>
<evidence type="ECO:0000313" key="17">
    <source>
        <dbReference type="Proteomes" id="UP001418796"/>
    </source>
</evidence>
<dbReference type="SMART" id="SM00387">
    <property type="entry name" value="HATPase_c"/>
    <property type="match status" value="1"/>
</dbReference>
<dbReference type="Pfam" id="PF14689">
    <property type="entry name" value="SPOB_a"/>
    <property type="match status" value="1"/>
</dbReference>
<dbReference type="PANTHER" id="PTHR44936:SF10">
    <property type="entry name" value="SENSOR PROTEIN RSTB"/>
    <property type="match status" value="1"/>
</dbReference>
<dbReference type="PANTHER" id="PTHR44936">
    <property type="entry name" value="SENSOR PROTEIN CREC"/>
    <property type="match status" value="1"/>
</dbReference>
<name>A0ABU9VNB1_9BACI</name>
<keyword evidence="7 14" id="KW-0812">Transmembrane</keyword>
<sequence>MTYKKSTKRSYRLQTVIVLFVCTVLVLSLSLAGILVAIDNAKSTRSALEDKVWTIATSFARSPVVIEGLENEESQARLLEYTEEVQSETNVEYIVVIDMERVRLTHPTPEMIGERFVGNDVEQAFKGETYSSTAEGTLGESLRTFFPVYNEQTGEQIGVVAVGMLTDHINAAVYRSQAMVWIGGLVGLVAGLIGAILLARKIKRSMQNLEPVEIAQLLETREAMLSSVQEGIIAVDAYGKIILLNEAAVRILQKAGKTDHVLHKEMAAVLPEFELKDVLINGKIQRNKQLSLQELELVVNRVPLTLNDQRIGAMVTFQDKTELTHAMDQLSGVKSYAEALRLQTHEFMNKLHVVSAMVHTKSYEELQAYIQTISTYYQEDVGWISRHVNDPVLVGYLLNKLKMVKNEGIKVQLIGESSWPSIKDPNQLNALITVIGNSLDNAVEALQDIDDPVIELTIDVDGEQMLWQVKDNGKQTTQSQLDQLVEKGTSTKGAERGYGLYLMNTYIKDSCGKLTFTANVDGGVTLRAIVPIRGVEHD</sequence>
<dbReference type="InterPro" id="IPR033463">
    <property type="entry name" value="sCache_3"/>
</dbReference>
<keyword evidence="8" id="KW-0547">Nucleotide-binding</keyword>
<keyword evidence="9 16" id="KW-0418">Kinase</keyword>
<accession>A0ABU9VNB1</accession>
<gene>
    <name evidence="16" type="primary">dcuS</name>
    <name evidence="16" type="ORF">MKY91_18335</name>
</gene>
<dbReference type="SUPFAM" id="SSF55890">
    <property type="entry name" value="Sporulation response regulatory protein Spo0B"/>
    <property type="match status" value="1"/>
</dbReference>
<dbReference type="GO" id="GO:0004673">
    <property type="term" value="F:protein histidine kinase activity"/>
    <property type="evidence" value="ECO:0007669"/>
    <property type="project" value="UniProtKB-EC"/>
</dbReference>
<dbReference type="Pfam" id="PF17203">
    <property type="entry name" value="sCache_3_2"/>
    <property type="match status" value="1"/>
</dbReference>
<dbReference type="Gene3D" id="3.30.565.10">
    <property type="entry name" value="Histidine kinase-like ATPase, C-terminal domain"/>
    <property type="match status" value="1"/>
</dbReference>
<evidence type="ECO:0000256" key="5">
    <source>
        <dbReference type="ARBA" id="ARBA00022553"/>
    </source>
</evidence>
<comment type="subcellular location">
    <subcellularLocation>
        <location evidence="2">Cell membrane</location>
        <topology evidence="2">Multi-pass membrane protein</topology>
    </subcellularLocation>
</comment>
<evidence type="ECO:0000313" key="16">
    <source>
        <dbReference type="EMBL" id="MEN0645122.1"/>
    </source>
</evidence>
<evidence type="ECO:0000256" key="8">
    <source>
        <dbReference type="ARBA" id="ARBA00022741"/>
    </source>
</evidence>
<comment type="catalytic activity">
    <reaction evidence="1">
        <text>ATP + protein L-histidine = ADP + protein N-phospho-L-histidine.</text>
        <dbReference type="EC" id="2.7.13.3"/>
    </reaction>
</comment>
<dbReference type="InterPro" id="IPR036890">
    <property type="entry name" value="HATPase_C_sf"/>
</dbReference>
<dbReference type="InterPro" id="IPR050980">
    <property type="entry name" value="2C_sensor_his_kinase"/>
</dbReference>
<dbReference type="PROSITE" id="PS50109">
    <property type="entry name" value="HIS_KIN"/>
    <property type="match status" value="1"/>
</dbReference>
<evidence type="ECO:0000256" key="9">
    <source>
        <dbReference type="ARBA" id="ARBA00022777"/>
    </source>
</evidence>
<dbReference type="Pfam" id="PF02518">
    <property type="entry name" value="HATPase_c"/>
    <property type="match status" value="1"/>
</dbReference>
<evidence type="ECO:0000256" key="4">
    <source>
        <dbReference type="ARBA" id="ARBA00022475"/>
    </source>
</evidence>
<organism evidence="16 17">
    <name type="scientific">Alkalicoccobacillus gibsonii</name>
    <dbReference type="NCBI Taxonomy" id="79881"/>
    <lineage>
        <taxon>Bacteria</taxon>
        <taxon>Bacillati</taxon>
        <taxon>Bacillota</taxon>
        <taxon>Bacilli</taxon>
        <taxon>Bacillales</taxon>
        <taxon>Bacillaceae</taxon>
        <taxon>Alkalicoccobacillus</taxon>
    </lineage>
</organism>
<evidence type="ECO:0000256" key="13">
    <source>
        <dbReference type="ARBA" id="ARBA00023136"/>
    </source>
</evidence>
<dbReference type="Pfam" id="PF00989">
    <property type="entry name" value="PAS"/>
    <property type="match status" value="1"/>
</dbReference>
<evidence type="ECO:0000256" key="6">
    <source>
        <dbReference type="ARBA" id="ARBA00022679"/>
    </source>
</evidence>
<dbReference type="Gene3D" id="3.30.450.20">
    <property type="entry name" value="PAS domain"/>
    <property type="match status" value="2"/>
</dbReference>
<dbReference type="InterPro" id="IPR035965">
    <property type="entry name" value="PAS-like_dom_sf"/>
</dbReference>
<dbReference type="EC" id="2.7.13.3" evidence="3"/>